<organism evidence="1">
    <name type="scientific">marine metagenome</name>
    <dbReference type="NCBI Taxonomy" id="408172"/>
    <lineage>
        <taxon>unclassified sequences</taxon>
        <taxon>metagenomes</taxon>
        <taxon>ecological metagenomes</taxon>
    </lineage>
</organism>
<dbReference type="Gene3D" id="2.30.30.100">
    <property type="match status" value="1"/>
</dbReference>
<name>A0A382J133_9ZZZZ</name>
<gene>
    <name evidence="1" type="ORF">METZ01_LOCUS257647</name>
</gene>
<evidence type="ECO:0000313" key="1">
    <source>
        <dbReference type="EMBL" id="SVC04793.1"/>
    </source>
</evidence>
<reference evidence="1" key="1">
    <citation type="submission" date="2018-05" db="EMBL/GenBank/DDBJ databases">
        <authorList>
            <person name="Lanie J.A."/>
            <person name="Ng W.-L."/>
            <person name="Kazmierczak K.M."/>
            <person name="Andrzejewski T.M."/>
            <person name="Davidsen T.M."/>
            <person name="Wayne K.J."/>
            <person name="Tettelin H."/>
            <person name="Glass J.I."/>
            <person name="Rusch D."/>
            <person name="Podicherti R."/>
            <person name="Tsui H.-C.T."/>
            <person name="Winkler M.E."/>
        </authorList>
    </citation>
    <scope>NUCLEOTIDE SEQUENCE</scope>
</reference>
<dbReference type="EMBL" id="UINC01070552">
    <property type="protein sequence ID" value="SVC04793.1"/>
    <property type="molecule type" value="Genomic_DNA"/>
</dbReference>
<accession>A0A382J133</accession>
<dbReference type="AlphaFoldDB" id="A0A382J133"/>
<proteinExistence type="predicted"/>
<sequence>MSDVKIVRLKTGEEILCEYRVSEHRKMTHIKNGLMIVPTEQSIGFIPFMVYADLPDNTFSVKSSHVLWVVDPVSDLVDRHQETFNTIVAPESKIIVP</sequence>
<protein>
    <submittedName>
        <fullName evidence="1">Uncharacterized protein</fullName>
    </submittedName>
</protein>